<feature type="transmembrane region" description="Helical" evidence="1">
    <location>
        <begin position="39"/>
        <end position="59"/>
    </location>
</feature>
<keyword evidence="1" id="KW-0812">Transmembrane</keyword>
<dbReference type="AlphaFoldDB" id="A0A1X7CDC1"/>
<dbReference type="Proteomes" id="UP000192929">
    <property type="component" value="Unassembled WGS sequence"/>
</dbReference>
<feature type="transmembrane region" description="Helical" evidence="1">
    <location>
        <begin position="12"/>
        <end position="33"/>
    </location>
</feature>
<evidence type="ECO:0000256" key="1">
    <source>
        <dbReference type="SAM" id="Phobius"/>
    </source>
</evidence>
<protein>
    <recommendedName>
        <fullName evidence="4">DUF1499 domain-containing protein</fullName>
    </recommendedName>
</protein>
<gene>
    <name evidence="2" type="ORF">SAMN06296028_102176</name>
</gene>
<dbReference type="EMBL" id="FXAC01000002">
    <property type="protein sequence ID" value="SME94053.1"/>
    <property type="molecule type" value="Genomic_DNA"/>
</dbReference>
<keyword evidence="1" id="KW-1133">Transmembrane helix</keyword>
<evidence type="ECO:0000313" key="2">
    <source>
        <dbReference type="EMBL" id="SME94053.1"/>
    </source>
</evidence>
<accession>A0A1X7CDC1</accession>
<evidence type="ECO:0008006" key="4">
    <source>
        <dbReference type="Google" id="ProtNLM"/>
    </source>
</evidence>
<keyword evidence="1" id="KW-0472">Membrane</keyword>
<evidence type="ECO:0000313" key="3">
    <source>
        <dbReference type="Proteomes" id="UP000192929"/>
    </source>
</evidence>
<dbReference type="RefSeq" id="WP_085106213.1">
    <property type="nucleotide sequence ID" value="NZ_FXAC01000002.1"/>
</dbReference>
<organism evidence="2 3">
    <name type="scientific">Kocuria marina subsp. indica</name>
    <dbReference type="NCBI Taxonomy" id="1049583"/>
    <lineage>
        <taxon>Bacteria</taxon>
        <taxon>Bacillati</taxon>
        <taxon>Actinomycetota</taxon>
        <taxon>Actinomycetes</taxon>
        <taxon>Micrococcales</taxon>
        <taxon>Micrococcaceae</taxon>
        <taxon>Kocuria</taxon>
    </lineage>
</organism>
<reference evidence="3" key="1">
    <citation type="submission" date="2017-04" db="EMBL/GenBank/DDBJ databases">
        <authorList>
            <person name="Varghese N."/>
            <person name="Submissions S."/>
        </authorList>
    </citation>
    <scope>NUCLEOTIDE SEQUENCE [LARGE SCALE GENOMIC DNA]</scope>
    <source>
        <strain evidence="3">NIO-1021</strain>
    </source>
</reference>
<proteinExistence type="predicted"/>
<name>A0A1X7CDC1_9MICC</name>
<sequence>MDLNPVTRTSAAAALILNVLYCLLVLALLLWVFHWGRVSIMVVALLLLAVIIIPGFFALRPQTERGEDYIITSCGARSQGQLTVPVPVSELPRLVERACAQHAKPGLRELDAQGGRISVGITFSSWGARVRFVLRPVSETASQIVATSRPRMPLELLGRARSEGNLSLLFRGVAREAERTHTSVT</sequence>
<keyword evidence="3" id="KW-1185">Reference proteome</keyword>